<name>A0AAE0BIF3_9CHLO</name>
<reference evidence="2 3" key="1">
    <citation type="journal article" date="2015" name="Genome Biol. Evol.">
        <title>Comparative Genomics of a Bacterivorous Green Alga Reveals Evolutionary Causalities and Consequences of Phago-Mixotrophic Mode of Nutrition.</title>
        <authorList>
            <person name="Burns J.A."/>
            <person name="Paasch A."/>
            <person name="Narechania A."/>
            <person name="Kim E."/>
        </authorList>
    </citation>
    <scope>NUCLEOTIDE SEQUENCE [LARGE SCALE GENOMIC DNA]</scope>
    <source>
        <strain evidence="2 3">PLY_AMNH</strain>
    </source>
</reference>
<dbReference type="EMBL" id="LGRX02034716">
    <property type="protein sequence ID" value="KAK3237047.1"/>
    <property type="molecule type" value="Genomic_DNA"/>
</dbReference>
<evidence type="ECO:0000256" key="1">
    <source>
        <dbReference type="SAM" id="MobiDB-lite"/>
    </source>
</evidence>
<gene>
    <name evidence="2" type="ORF">CYMTET_52852</name>
</gene>
<proteinExistence type="predicted"/>
<organism evidence="2 3">
    <name type="scientific">Cymbomonas tetramitiformis</name>
    <dbReference type="NCBI Taxonomy" id="36881"/>
    <lineage>
        <taxon>Eukaryota</taxon>
        <taxon>Viridiplantae</taxon>
        <taxon>Chlorophyta</taxon>
        <taxon>Pyramimonadophyceae</taxon>
        <taxon>Pyramimonadales</taxon>
        <taxon>Pyramimonadaceae</taxon>
        <taxon>Cymbomonas</taxon>
    </lineage>
</organism>
<evidence type="ECO:0000313" key="2">
    <source>
        <dbReference type="EMBL" id="KAK3237047.1"/>
    </source>
</evidence>
<dbReference type="Proteomes" id="UP001190700">
    <property type="component" value="Unassembled WGS sequence"/>
</dbReference>
<sequence>MLRYNCSVTAPDIPELYMYERMDVKVPPTGHTYLPNDTGFGASTRADEQGVKMNMSEFHWFNYGYGELVGPNGPVVPVSDPCFTLYDGPLPLPQAKVVDLHILSKFLPDPAKRALYPPYIEGVTNCRVEEEDATPPVSESESEQEERGQDGEDDESSSSDEAPLADRRARVLGA</sequence>
<protein>
    <submittedName>
        <fullName evidence="2">Uncharacterized protein</fullName>
    </submittedName>
</protein>
<feature type="compositionally biased region" description="Basic and acidic residues" evidence="1">
    <location>
        <begin position="164"/>
        <end position="174"/>
    </location>
</feature>
<keyword evidence="3" id="KW-1185">Reference proteome</keyword>
<feature type="region of interest" description="Disordered" evidence="1">
    <location>
        <begin position="128"/>
        <end position="174"/>
    </location>
</feature>
<dbReference type="AlphaFoldDB" id="A0AAE0BIF3"/>
<comment type="caution">
    <text evidence="2">The sequence shown here is derived from an EMBL/GenBank/DDBJ whole genome shotgun (WGS) entry which is preliminary data.</text>
</comment>
<evidence type="ECO:0000313" key="3">
    <source>
        <dbReference type="Proteomes" id="UP001190700"/>
    </source>
</evidence>
<accession>A0AAE0BIF3</accession>